<reference evidence="8" key="1">
    <citation type="submission" date="2023-08" db="EMBL/GenBank/DDBJ databases">
        <title>Chromosome-level Genome Assembly of mud carp (Cirrhinus molitorella).</title>
        <authorList>
            <person name="Liu H."/>
        </authorList>
    </citation>
    <scope>NUCLEOTIDE SEQUENCE</scope>
    <source>
        <strain evidence="8">Prfri</strain>
        <tissue evidence="8">Muscle</tissue>
    </source>
</reference>
<feature type="transmembrane region" description="Helical" evidence="5">
    <location>
        <begin position="699"/>
        <end position="721"/>
    </location>
</feature>
<dbReference type="SUPFAM" id="SSF52058">
    <property type="entry name" value="L domain-like"/>
    <property type="match status" value="2"/>
</dbReference>
<dbReference type="SMART" id="SM00082">
    <property type="entry name" value="LRRCT"/>
    <property type="match status" value="1"/>
</dbReference>
<dbReference type="Proteomes" id="UP001187343">
    <property type="component" value="Unassembled WGS sequence"/>
</dbReference>
<dbReference type="GO" id="GO:0005886">
    <property type="term" value="C:plasma membrane"/>
    <property type="evidence" value="ECO:0007669"/>
    <property type="project" value="TreeGrafter"/>
</dbReference>
<comment type="caution">
    <text evidence="8">The sequence shown here is derived from an EMBL/GenBank/DDBJ whole genome shotgun (WGS) entry which is preliminary data.</text>
</comment>
<keyword evidence="4" id="KW-0325">Glycoprotein</keyword>
<dbReference type="FunFam" id="3.80.10.10:FF:001164">
    <property type="entry name" value="GH01279p"/>
    <property type="match status" value="1"/>
</dbReference>
<dbReference type="PROSITE" id="PS51450">
    <property type="entry name" value="LRR"/>
    <property type="match status" value="5"/>
</dbReference>
<evidence type="ECO:0000256" key="5">
    <source>
        <dbReference type="SAM" id="Phobius"/>
    </source>
</evidence>
<evidence type="ECO:0000256" key="6">
    <source>
        <dbReference type="SAM" id="SignalP"/>
    </source>
</evidence>
<dbReference type="InterPro" id="IPR003591">
    <property type="entry name" value="Leu-rich_rpt_typical-subtyp"/>
</dbReference>
<dbReference type="EMBL" id="JAUYZG010000005">
    <property type="protein sequence ID" value="KAK2907058.1"/>
    <property type="molecule type" value="Genomic_DNA"/>
</dbReference>
<dbReference type="Gene3D" id="3.80.10.10">
    <property type="entry name" value="Ribonuclease Inhibitor"/>
    <property type="match status" value="3"/>
</dbReference>
<evidence type="ECO:0000313" key="9">
    <source>
        <dbReference type="Proteomes" id="UP001187343"/>
    </source>
</evidence>
<keyword evidence="5" id="KW-1133">Transmembrane helix</keyword>
<feature type="signal peptide" evidence="6">
    <location>
        <begin position="1"/>
        <end position="30"/>
    </location>
</feature>
<keyword evidence="5" id="KW-0472">Membrane</keyword>
<feature type="chain" id="PRO_5041736810" description="LRRCT domain-containing protein" evidence="6">
    <location>
        <begin position="31"/>
        <end position="751"/>
    </location>
</feature>
<dbReference type="InterPro" id="IPR050541">
    <property type="entry name" value="LRR_TM_domain-containing"/>
</dbReference>
<keyword evidence="1" id="KW-0433">Leucine-rich repeat</keyword>
<feature type="domain" description="LRRCT" evidence="7">
    <location>
        <begin position="548"/>
        <end position="601"/>
    </location>
</feature>
<evidence type="ECO:0000313" key="8">
    <source>
        <dbReference type="EMBL" id="KAK2907058.1"/>
    </source>
</evidence>
<protein>
    <recommendedName>
        <fullName evidence="7">LRRCT domain-containing protein</fullName>
    </recommendedName>
</protein>
<name>A0AA88TT62_9TELE</name>
<evidence type="ECO:0000256" key="3">
    <source>
        <dbReference type="ARBA" id="ARBA00022737"/>
    </source>
</evidence>
<organism evidence="8 9">
    <name type="scientific">Cirrhinus molitorella</name>
    <name type="common">mud carp</name>
    <dbReference type="NCBI Taxonomy" id="172907"/>
    <lineage>
        <taxon>Eukaryota</taxon>
        <taxon>Metazoa</taxon>
        <taxon>Chordata</taxon>
        <taxon>Craniata</taxon>
        <taxon>Vertebrata</taxon>
        <taxon>Euteleostomi</taxon>
        <taxon>Actinopterygii</taxon>
        <taxon>Neopterygii</taxon>
        <taxon>Teleostei</taxon>
        <taxon>Ostariophysi</taxon>
        <taxon>Cypriniformes</taxon>
        <taxon>Cyprinidae</taxon>
        <taxon>Labeoninae</taxon>
        <taxon>Labeonini</taxon>
        <taxon>Cirrhinus</taxon>
    </lineage>
</organism>
<dbReference type="FunFam" id="3.80.10.10:FF:000770">
    <property type="entry name" value="Uncharacterized protein"/>
    <property type="match status" value="1"/>
</dbReference>
<accession>A0AA88TT62</accession>
<dbReference type="SMART" id="SM00369">
    <property type="entry name" value="LRR_TYP"/>
    <property type="match status" value="14"/>
</dbReference>
<dbReference type="Pfam" id="PF13855">
    <property type="entry name" value="LRR_8"/>
    <property type="match status" value="4"/>
</dbReference>
<dbReference type="InterPro" id="IPR025875">
    <property type="entry name" value="Leu-rich_rpt_4"/>
</dbReference>
<evidence type="ECO:0000259" key="7">
    <source>
        <dbReference type="SMART" id="SM00082"/>
    </source>
</evidence>
<keyword evidence="3" id="KW-0677">Repeat</keyword>
<evidence type="ECO:0000256" key="1">
    <source>
        <dbReference type="ARBA" id="ARBA00022614"/>
    </source>
</evidence>
<dbReference type="PANTHER" id="PTHR24369">
    <property type="entry name" value="ANTIGEN BSP, PUTATIVE-RELATED"/>
    <property type="match status" value="1"/>
</dbReference>
<evidence type="ECO:0000256" key="2">
    <source>
        <dbReference type="ARBA" id="ARBA00022729"/>
    </source>
</evidence>
<dbReference type="InterPro" id="IPR001611">
    <property type="entry name" value="Leu-rich_rpt"/>
</dbReference>
<keyword evidence="2 6" id="KW-0732">Signal</keyword>
<dbReference type="InterPro" id="IPR000483">
    <property type="entry name" value="Cys-rich_flank_reg_C"/>
</dbReference>
<proteinExistence type="predicted"/>
<dbReference type="AlphaFoldDB" id="A0AA88TT62"/>
<keyword evidence="9" id="KW-1185">Reference proteome</keyword>
<dbReference type="InterPro" id="IPR032675">
    <property type="entry name" value="LRR_dom_sf"/>
</dbReference>
<dbReference type="Pfam" id="PF12799">
    <property type="entry name" value="LRR_4"/>
    <property type="match status" value="1"/>
</dbReference>
<evidence type="ECO:0000256" key="4">
    <source>
        <dbReference type="ARBA" id="ARBA00023180"/>
    </source>
</evidence>
<sequence length="751" mass="84910">MDRPSSGSLLPRLAFLLLIGALSVHTRSLASPVNQVFHSKDDSDIQNQILAFLLRKNIKPVQEKDIIGLELARKITELQELASLQEELNMERKFVSSAIEKERSLTSKRDDECIRFSHTAFSICASMAKMWFTFVLLQLLLQLTLSAQCPNGCVCDIRGSAKCIGNHITDIPPLDPTTTFLLLLNDTNIKTLKNHSFQSFSLLLRLMITHSTLDTIQPEAFHGAPQLLSIKLSSNMLSVLPLGVFSEQSKLEQLQLDGNQIASVSSELFAPVVNLTELNLSKNRISRLDANVFQSLTKLNYLNLAENQLRNFPGNLFHNLRELKSLVLTSNQLKTLESGSFDHLSKLLVLMLQKNQIKEIPPRLFWHFPSLLTLSLSGNQLRYLPAESFYYLPNLTKFTLYKNPLITLPDQLMGQMPRLQELYLYETNLSTVPWNLFANMTNLRALNLHFNDKLTSLPKNVFCCLPYLKKLSLKNNNLRELDPELFSNLISLQILLLNENKLESLPSEIFHNASRVEILGLNHNYLRYLPGDVFVHARALKDLYLSGNKWNCDCSIMGIAEWIQENPKLISDLDKGVTCCEPHQLENHPLQTLTHEKLHCGVFQTTFMTTSAITTEATPTTSTLHSSTARNTLASTFPTTTSLLSPTPDHIYVEQTNVPVFYDTIVLDNGPEIVHNNHYNGWVYLWTVPSTGPYSGFMMALYIVLLVTGVVLIVASLYALYQLHKVVWVLGKVTMGDNLMARRVRSFQVTL</sequence>
<gene>
    <name evidence="8" type="ORF">Q8A67_006043</name>
</gene>
<dbReference type="PANTHER" id="PTHR24369:SF213">
    <property type="entry name" value="INSULIN LIKE GROWTH FACTOR BINDING PROTEIN ACID LABILE SUBUNIT"/>
    <property type="match status" value="1"/>
</dbReference>
<dbReference type="SMART" id="SM00364">
    <property type="entry name" value="LRR_BAC"/>
    <property type="match status" value="8"/>
</dbReference>
<keyword evidence="5" id="KW-0812">Transmembrane</keyword>